<dbReference type="RefSeq" id="WP_336544407.1">
    <property type="nucleotide sequence ID" value="NZ_JBBBDM010000001.1"/>
</dbReference>
<evidence type="ECO:0000313" key="4">
    <source>
        <dbReference type="Proteomes" id="UP001367771"/>
    </source>
</evidence>
<proteinExistence type="predicted"/>
<protein>
    <submittedName>
        <fullName evidence="3">YdbH domain-containing protein</fullName>
    </submittedName>
</protein>
<gene>
    <name evidence="3" type="ORF">V8201_02705</name>
</gene>
<evidence type="ECO:0000256" key="1">
    <source>
        <dbReference type="SAM" id="MobiDB-lite"/>
    </source>
</evidence>
<accession>A0ABU8GYY0</accession>
<keyword evidence="2" id="KW-0812">Transmembrane</keyword>
<comment type="caution">
    <text evidence="3">The sequence shown here is derived from an EMBL/GenBank/DDBJ whole genome shotgun (WGS) entry which is preliminary data.</text>
</comment>
<keyword evidence="4" id="KW-1185">Reference proteome</keyword>
<organism evidence="3 4">
    <name type="scientific">Sphingomonas kyungheensis</name>
    <dbReference type="NCBI Taxonomy" id="1069987"/>
    <lineage>
        <taxon>Bacteria</taxon>
        <taxon>Pseudomonadati</taxon>
        <taxon>Pseudomonadota</taxon>
        <taxon>Alphaproteobacteria</taxon>
        <taxon>Sphingomonadales</taxon>
        <taxon>Sphingomonadaceae</taxon>
        <taxon>Sphingomonas</taxon>
    </lineage>
</organism>
<keyword evidence="2" id="KW-0472">Membrane</keyword>
<feature type="region of interest" description="Disordered" evidence="1">
    <location>
        <begin position="1027"/>
        <end position="1051"/>
    </location>
</feature>
<evidence type="ECO:0000256" key="2">
    <source>
        <dbReference type="SAM" id="Phobius"/>
    </source>
</evidence>
<dbReference type="InterPro" id="IPR021730">
    <property type="entry name" value="YdbH"/>
</dbReference>
<keyword evidence="2" id="KW-1133">Transmembrane helix</keyword>
<reference evidence="3 4" key="1">
    <citation type="journal article" date="2013" name="Int. J. Syst. Evol. Microbiol.">
        <title>Sphingomonas kyungheensis sp. nov., a bacterium with ginsenoside-converting activity isolated from soil of a ginseng field.</title>
        <authorList>
            <person name="Son H.M."/>
            <person name="Yang J.E."/>
            <person name="Park Y."/>
            <person name="Han C.K."/>
            <person name="Kim S.G."/>
            <person name="Kook M."/>
            <person name="Yi T.H."/>
        </authorList>
    </citation>
    <scope>NUCLEOTIDE SEQUENCE [LARGE SCALE GENOMIC DNA]</scope>
    <source>
        <strain evidence="3 4">LMG 26582</strain>
    </source>
</reference>
<sequence length="1051" mass="108712">MGEGEDDWTEASPPRRVAGWRRRQRVALLVGGTLFVGLAGLWIERKPIAGRVIDSELGKRGVVARYDVHDLGFGRQRLTHVVIGDPRDPDLVADWLETRTRIGLDGAQLTGVRAGHVRLRARMVDGRVTLGEIDKLLPAPSGKPFALPALDVALADARLRLETPYGVAGLRLAGRGRLDGGFAGTLAVVSDGLAQGGCGAQGVRAALKVSVTAAAPRLSGPVQVAAVRCAGVTLARSGASVDVRLSPALDGWRGDLRLASGAIAGAGARSAGIDGTIRFAGSAKATEGAVDLVARQATVAPLQAGRAAIRGRYRLGEQQAFTGSVAVQGAVIDADRLPAPVAAAGTPVAPLLAVATQALRRAAQGFDGKADVRLVQANGRGQARVTAATARAASGARIDLNGGSGVSIGWPGMPLRLDTRLALQGGGLPNAQVALSQPKPGGAISGRAVIAPYAAGAARVALAPVLFRTMPGGATQVTTRATLSGPLGDGRVDGLALPLDLRWQRGRLVANPGCTPLAIARLAIAGLVLDPLRSELCALSGGLVTLNRGALTGGARLPATRLTGRLGTTPISVAASGAEVHLADRGFTLTSVAARLGAPERVTRIDLAALTGRITAGGVAGQFTGGAGQIANVPLLLGAAAGDWSLRKGALNLAATMTVDDAAPDPRFKTLAARDVSLSLVDGAIAARGTLFEPTADVKVADVTIDHRLASGQGKADIAVPGITFTKTFQPDLLTRLTFGVVADVRGTVSGEGHIGWDAAGVRSTGRFATKDTDLAAAFGPVTGISTTLTFTDLLNLVSAPAQVATIKTVNPGIAVTDGTIVYRLLPDLQVGIDGGRWPFAGGTMTLLPTTLDFTETAARRLTFRIEGAAADQFLEQFDFKNLTATGVFDGELPMVFDAQGGRIEGGRLVVRQGGGSLAYVGDLSQKDLGLWGNIAFQALKSLRYRNLTIGMNGPLAGEMITEVRFAGVTQGQGAKSNFIVKRLQRLPFVFNIRIKAPFRGLLDSAQSFYDPSRLIQRNLPALLERQRQQEQQGAPIQPSASATVPQAKQD</sequence>
<evidence type="ECO:0000313" key="3">
    <source>
        <dbReference type="EMBL" id="MEI5685984.1"/>
    </source>
</evidence>
<dbReference type="Proteomes" id="UP001367771">
    <property type="component" value="Unassembled WGS sequence"/>
</dbReference>
<name>A0ABU8GYY0_9SPHN</name>
<feature type="transmembrane region" description="Helical" evidence="2">
    <location>
        <begin position="26"/>
        <end position="43"/>
    </location>
</feature>
<dbReference type="Pfam" id="PF11739">
    <property type="entry name" value="YdbH-like"/>
    <property type="match status" value="1"/>
</dbReference>
<feature type="compositionally biased region" description="Polar residues" evidence="1">
    <location>
        <begin position="1039"/>
        <end position="1051"/>
    </location>
</feature>
<dbReference type="EMBL" id="JBBBDM010000001">
    <property type="protein sequence ID" value="MEI5685984.1"/>
    <property type="molecule type" value="Genomic_DNA"/>
</dbReference>